<dbReference type="RefSeq" id="WP_151976836.1">
    <property type="nucleotide sequence ID" value="NZ_CP020474.1"/>
</dbReference>
<dbReference type="Proteomes" id="UP000192273">
    <property type="component" value="Chromosome"/>
</dbReference>
<accession>A0A1V0RQI8</accession>
<sequence>MRYPVAFFLLTPTLALADPGPHLHPHGIDAMWLGVVGVIAAAGGYVLGRRRK</sequence>
<organism evidence="2 3">
    <name type="scientific">Roseovarius mucosus</name>
    <dbReference type="NCBI Taxonomy" id="215743"/>
    <lineage>
        <taxon>Bacteria</taxon>
        <taxon>Pseudomonadati</taxon>
        <taxon>Pseudomonadota</taxon>
        <taxon>Alphaproteobacteria</taxon>
        <taxon>Rhodobacterales</taxon>
        <taxon>Roseobacteraceae</taxon>
        <taxon>Roseovarius</taxon>
    </lineage>
</organism>
<dbReference type="KEGG" id="rmm:ROSMUCSMR3_02575"/>
<evidence type="ECO:0000313" key="2">
    <source>
        <dbReference type="EMBL" id="ARE84044.1"/>
    </source>
</evidence>
<keyword evidence="1" id="KW-1133">Transmembrane helix</keyword>
<evidence type="ECO:0000313" key="3">
    <source>
        <dbReference type="Proteomes" id="UP000192273"/>
    </source>
</evidence>
<protein>
    <submittedName>
        <fullName evidence="2">Uncharacterized protein</fullName>
    </submittedName>
</protein>
<dbReference type="NCBIfam" id="TIGR01167">
    <property type="entry name" value="LPXTG_anchor"/>
    <property type="match status" value="1"/>
</dbReference>
<reference evidence="2 3" key="1">
    <citation type="submission" date="2017-03" db="EMBL/GenBank/DDBJ databases">
        <title>Genome Sequence of Roseovarius mucosus strain SMR3 Isolated from a culture of the Diatom Skeletonema marinoi.</title>
        <authorList>
            <person name="Topel M."/>
            <person name="Pinder M."/>
            <person name="Johansson O.N."/>
            <person name="Kourtchenko O."/>
            <person name="Godhe A."/>
            <person name="Clarke A.K."/>
        </authorList>
    </citation>
    <scope>NUCLEOTIDE SEQUENCE [LARGE SCALE GENOMIC DNA]</scope>
    <source>
        <strain evidence="2 3">SMR3</strain>
    </source>
</reference>
<keyword evidence="1" id="KW-0472">Membrane</keyword>
<keyword evidence="1" id="KW-0812">Transmembrane</keyword>
<proteinExistence type="predicted"/>
<keyword evidence="3" id="KW-1185">Reference proteome</keyword>
<name>A0A1V0RQI8_9RHOB</name>
<evidence type="ECO:0000256" key="1">
    <source>
        <dbReference type="SAM" id="Phobius"/>
    </source>
</evidence>
<feature type="transmembrane region" description="Helical" evidence="1">
    <location>
        <begin position="27"/>
        <end position="47"/>
    </location>
</feature>
<dbReference type="AlphaFoldDB" id="A0A1V0RQI8"/>
<gene>
    <name evidence="2" type="ORF">ROSMUCSMR3_02575</name>
</gene>
<dbReference type="EMBL" id="CP020474">
    <property type="protein sequence ID" value="ARE84044.1"/>
    <property type="molecule type" value="Genomic_DNA"/>
</dbReference>